<evidence type="ECO:0000313" key="2">
    <source>
        <dbReference type="EMBL" id="AKV01999.1"/>
    </source>
</evidence>
<evidence type="ECO:0000313" key="3">
    <source>
        <dbReference type="Proteomes" id="UP000064967"/>
    </source>
</evidence>
<keyword evidence="2" id="KW-0378">Hydrolase</keyword>
<dbReference type="SUPFAM" id="SSF53474">
    <property type="entry name" value="alpha/beta-Hydrolases"/>
    <property type="match status" value="1"/>
</dbReference>
<accession>A0A0K1Q8E3</accession>
<sequence length="245" mass="26446">MPYDDGFLPAWSWGAGTDVALLVHGWEGRGSQLARFAEPLLRERFRVVAFDAPGHGDTRSRRGSVVDHARAVDAVARYVGRVDVVIGHSVGAAASLLATRFGFEPRRFVLISPPIGPARFAAGFVQMLELSKGIESGMVGRLQRRYGMALDELDACADASKVLAPVLVVHDKGDKVVPEGDGEAIARSAPQGRLMATAGLGHYRILKDPTVLEEAVRFATEGRTAAYGSFAATLDGELFFRENRR</sequence>
<dbReference type="PANTHER" id="PTHR43689">
    <property type="entry name" value="HYDROLASE"/>
    <property type="match status" value="1"/>
</dbReference>
<dbReference type="STRING" id="1391654.AKJ09_08662"/>
<dbReference type="Proteomes" id="UP000064967">
    <property type="component" value="Chromosome"/>
</dbReference>
<keyword evidence="3" id="KW-1185">Reference proteome</keyword>
<dbReference type="KEGG" id="llu:AKJ09_08662"/>
<name>A0A0K1Q8E3_9BACT</name>
<dbReference type="EMBL" id="CP012333">
    <property type="protein sequence ID" value="AKV01999.1"/>
    <property type="molecule type" value="Genomic_DNA"/>
</dbReference>
<dbReference type="Pfam" id="PF12697">
    <property type="entry name" value="Abhydrolase_6"/>
    <property type="match status" value="1"/>
</dbReference>
<dbReference type="Gene3D" id="3.40.50.1820">
    <property type="entry name" value="alpha/beta hydrolase"/>
    <property type="match status" value="1"/>
</dbReference>
<dbReference type="InterPro" id="IPR029058">
    <property type="entry name" value="AB_hydrolase_fold"/>
</dbReference>
<dbReference type="AlphaFoldDB" id="A0A0K1Q8E3"/>
<gene>
    <name evidence="2" type="ORF">AKJ09_08662</name>
</gene>
<dbReference type="PANTHER" id="PTHR43689:SF8">
    <property type="entry name" value="ALPHA_BETA-HYDROLASES SUPERFAMILY PROTEIN"/>
    <property type="match status" value="1"/>
</dbReference>
<dbReference type="GO" id="GO:0016787">
    <property type="term" value="F:hydrolase activity"/>
    <property type="evidence" value="ECO:0007669"/>
    <property type="project" value="UniProtKB-KW"/>
</dbReference>
<proteinExistence type="predicted"/>
<feature type="domain" description="AB hydrolase-1" evidence="1">
    <location>
        <begin position="21"/>
        <end position="210"/>
    </location>
</feature>
<evidence type="ECO:0000259" key="1">
    <source>
        <dbReference type="Pfam" id="PF12697"/>
    </source>
</evidence>
<protein>
    <submittedName>
        <fullName evidence="2">Hydrolase</fullName>
    </submittedName>
</protein>
<reference evidence="2 3" key="1">
    <citation type="submission" date="2015-08" db="EMBL/GenBank/DDBJ databases">
        <authorList>
            <person name="Babu N.S."/>
            <person name="Beckwith C.J."/>
            <person name="Beseler K.G."/>
            <person name="Brison A."/>
            <person name="Carone J.V."/>
            <person name="Caskin T.P."/>
            <person name="Diamond M."/>
            <person name="Durham M.E."/>
            <person name="Foxe J.M."/>
            <person name="Go M."/>
            <person name="Henderson B.A."/>
            <person name="Jones I.B."/>
            <person name="McGettigan J.A."/>
            <person name="Micheletti S.J."/>
            <person name="Nasrallah M.E."/>
            <person name="Ortiz D."/>
            <person name="Piller C.R."/>
            <person name="Privatt S.R."/>
            <person name="Schneider S.L."/>
            <person name="Sharp S."/>
            <person name="Smith T.C."/>
            <person name="Stanton J.D."/>
            <person name="Ullery H.E."/>
            <person name="Wilson R.J."/>
            <person name="Serrano M.G."/>
            <person name="Buck G."/>
            <person name="Lee V."/>
            <person name="Wang Y."/>
            <person name="Carvalho R."/>
            <person name="Voegtly L."/>
            <person name="Shi R."/>
            <person name="Duckworth R."/>
            <person name="Johnson A."/>
            <person name="Loviza R."/>
            <person name="Walstead R."/>
            <person name="Shah Z."/>
            <person name="Kiflezghi M."/>
            <person name="Wade K."/>
            <person name="Ball S.L."/>
            <person name="Bradley K.W."/>
            <person name="Asai D.J."/>
            <person name="Bowman C.A."/>
            <person name="Russell D.A."/>
            <person name="Pope W.H."/>
            <person name="Jacobs-Sera D."/>
            <person name="Hendrix R.W."/>
            <person name="Hatfull G.F."/>
        </authorList>
    </citation>
    <scope>NUCLEOTIDE SEQUENCE [LARGE SCALE GENOMIC DNA]</scope>
    <source>
        <strain evidence="2 3">DSM 27648</strain>
    </source>
</reference>
<organism evidence="2 3">
    <name type="scientific">Labilithrix luteola</name>
    <dbReference type="NCBI Taxonomy" id="1391654"/>
    <lineage>
        <taxon>Bacteria</taxon>
        <taxon>Pseudomonadati</taxon>
        <taxon>Myxococcota</taxon>
        <taxon>Polyangia</taxon>
        <taxon>Polyangiales</taxon>
        <taxon>Labilitrichaceae</taxon>
        <taxon>Labilithrix</taxon>
    </lineage>
</organism>
<dbReference type="InterPro" id="IPR000073">
    <property type="entry name" value="AB_hydrolase_1"/>
</dbReference>